<feature type="compositionally biased region" description="Basic and acidic residues" evidence="5">
    <location>
        <begin position="49"/>
        <end position="60"/>
    </location>
</feature>
<feature type="region of interest" description="Disordered" evidence="5">
    <location>
        <begin position="32"/>
        <end position="60"/>
    </location>
</feature>
<reference evidence="7 8" key="1">
    <citation type="journal article" date="2015" name="Nature">
        <title>rRNA introns, odd ribosomes, and small enigmatic genomes across a large radiation of phyla.</title>
        <authorList>
            <person name="Brown C.T."/>
            <person name="Hug L.A."/>
            <person name="Thomas B.C."/>
            <person name="Sharon I."/>
            <person name="Castelle C.J."/>
            <person name="Singh A."/>
            <person name="Wilkins M.J."/>
            <person name="Williams K.H."/>
            <person name="Banfield J.F."/>
        </authorList>
    </citation>
    <scope>NUCLEOTIDE SEQUENCE [LARGE SCALE GENOMIC DNA]</scope>
</reference>
<keyword evidence="1" id="KW-0479">Metal-binding</keyword>
<dbReference type="PROSITE" id="PS51128">
    <property type="entry name" value="ZF_DKSA_2"/>
    <property type="match status" value="1"/>
</dbReference>
<evidence type="ECO:0000256" key="5">
    <source>
        <dbReference type="SAM" id="MobiDB-lite"/>
    </source>
</evidence>
<keyword evidence="3" id="KW-0862">Zinc</keyword>
<evidence type="ECO:0000256" key="3">
    <source>
        <dbReference type="ARBA" id="ARBA00022833"/>
    </source>
</evidence>
<dbReference type="SUPFAM" id="SSF57716">
    <property type="entry name" value="Glucocorticoid receptor-like (DNA-binding domain)"/>
    <property type="match status" value="1"/>
</dbReference>
<evidence type="ECO:0000256" key="2">
    <source>
        <dbReference type="ARBA" id="ARBA00022771"/>
    </source>
</evidence>
<accession>A0A0G1FNU9</accession>
<dbReference type="InterPro" id="IPR000962">
    <property type="entry name" value="Znf_DskA_TraR"/>
</dbReference>
<evidence type="ECO:0000313" key="8">
    <source>
        <dbReference type="Proteomes" id="UP000034894"/>
    </source>
</evidence>
<dbReference type="Proteomes" id="UP000034894">
    <property type="component" value="Unassembled WGS sequence"/>
</dbReference>
<dbReference type="PANTHER" id="PTHR33823:SF4">
    <property type="entry name" value="GENERAL STRESS PROTEIN 16O"/>
    <property type="match status" value="1"/>
</dbReference>
<dbReference type="STRING" id="1618443.UV73_C0009G0022"/>
<evidence type="ECO:0000259" key="6">
    <source>
        <dbReference type="Pfam" id="PF01258"/>
    </source>
</evidence>
<evidence type="ECO:0000256" key="1">
    <source>
        <dbReference type="ARBA" id="ARBA00022723"/>
    </source>
</evidence>
<sequence length="119" mass="13603">MKFPRNLLDNVYNNMVGLKSKIEQRLSSLKLQDPFSDPDRLNDNAASDTDAKEESSHERMEALEKVLKSQLEEINLALERINKGTYGKCLNCGKTISPERLAIKPSARYCVDCERKKEK</sequence>
<dbReference type="Gene3D" id="1.20.120.910">
    <property type="entry name" value="DksA, coiled-coil domain"/>
    <property type="match status" value="1"/>
</dbReference>
<keyword evidence="2" id="KW-0863">Zinc-finger</keyword>
<name>A0A0G1FNU9_9BACT</name>
<dbReference type="GO" id="GO:0008270">
    <property type="term" value="F:zinc ion binding"/>
    <property type="evidence" value="ECO:0007669"/>
    <property type="project" value="UniProtKB-KW"/>
</dbReference>
<organism evidence="7 8">
    <name type="scientific">Candidatus Gottesmanbacteria bacterium GW2011_GWA2_43_14</name>
    <dbReference type="NCBI Taxonomy" id="1618443"/>
    <lineage>
        <taxon>Bacteria</taxon>
        <taxon>Candidatus Gottesmaniibacteriota</taxon>
    </lineage>
</organism>
<dbReference type="EMBL" id="LCFP01000009">
    <property type="protein sequence ID" value="KKS96671.1"/>
    <property type="molecule type" value="Genomic_DNA"/>
</dbReference>
<gene>
    <name evidence="7" type="ORF">UV73_C0009G0022</name>
</gene>
<feature type="zinc finger region" description="dksA C4-type" evidence="4">
    <location>
        <begin position="89"/>
        <end position="113"/>
    </location>
</feature>
<dbReference type="Pfam" id="PF01258">
    <property type="entry name" value="zf-dskA_traR"/>
    <property type="match status" value="1"/>
</dbReference>
<proteinExistence type="predicted"/>
<dbReference type="AlphaFoldDB" id="A0A0G1FNU9"/>
<protein>
    <submittedName>
        <fullName evidence="7">TraR/DksA family transcriptional regulator</fullName>
    </submittedName>
</protein>
<evidence type="ECO:0000313" key="7">
    <source>
        <dbReference type="EMBL" id="KKS96671.1"/>
    </source>
</evidence>
<feature type="domain" description="Zinc finger DksA/TraR C4-type" evidence="6">
    <location>
        <begin position="84"/>
        <end position="119"/>
    </location>
</feature>
<comment type="caution">
    <text evidence="7">The sequence shown here is derived from an EMBL/GenBank/DDBJ whole genome shotgun (WGS) entry which is preliminary data.</text>
</comment>
<evidence type="ECO:0000256" key="4">
    <source>
        <dbReference type="PROSITE-ProRule" id="PRU00510"/>
    </source>
</evidence>
<dbReference type="PANTHER" id="PTHR33823">
    <property type="entry name" value="RNA POLYMERASE-BINDING TRANSCRIPTION FACTOR DKSA-RELATED"/>
    <property type="match status" value="1"/>
</dbReference>